<name>A0A9D1FFT1_9PROT</name>
<reference evidence="3" key="1">
    <citation type="submission" date="2020-10" db="EMBL/GenBank/DDBJ databases">
        <authorList>
            <person name="Gilroy R."/>
        </authorList>
    </citation>
    <scope>NUCLEOTIDE SEQUENCE</scope>
    <source>
        <strain evidence="3">ChiGjej3B3-5194</strain>
    </source>
</reference>
<dbReference type="NCBIfam" id="TIGR00589">
    <property type="entry name" value="ogt"/>
    <property type="match status" value="1"/>
</dbReference>
<dbReference type="GO" id="GO:0003824">
    <property type="term" value="F:catalytic activity"/>
    <property type="evidence" value="ECO:0007669"/>
    <property type="project" value="InterPro"/>
</dbReference>
<dbReference type="InterPro" id="IPR036217">
    <property type="entry name" value="MethylDNA_cys_MeTrfase_DNAb"/>
</dbReference>
<dbReference type="Gene3D" id="1.10.10.10">
    <property type="entry name" value="Winged helix-like DNA-binding domain superfamily/Winged helix DNA-binding domain"/>
    <property type="match status" value="1"/>
</dbReference>
<dbReference type="EMBL" id="DVJI01000012">
    <property type="protein sequence ID" value="HIS70969.1"/>
    <property type="molecule type" value="Genomic_DNA"/>
</dbReference>
<reference evidence="3" key="2">
    <citation type="journal article" date="2021" name="PeerJ">
        <title>Extensive microbial diversity within the chicken gut microbiome revealed by metagenomics and culture.</title>
        <authorList>
            <person name="Gilroy R."/>
            <person name="Ravi A."/>
            <person name="Getino M."/>
            <person name="Pursley I."/>
            <person name="Horton D.L."/>
            <person name="Alikhan N.F."/>
            <person name="Baker D."/>
            <person name="Gharbi K."/>
            <person name="Hall N."/>
            <person name="Watson M."/>
            <person name="Adriaenssens E.M."/>
            <person name="Foster-Nyarko E."/>
            <person name="Jarju S."/>
            <person name="Secka A."/>
            <person name="Antonio M."/>
            <person name="Oren A."/>
            <person name="Chaudhuri R.R."/>
            <person name="La Ragione R."/>
            <person name="Hildebrand F."/>
            <person name="Pallen M.J."/>
        </authorList>
    </citation>
    <scope>NUCLEOTIDE SEQUENCE</scope>
    <source>
        <strain evidence="3">ChiGjej3B3-5194</strain>
    </source>
</reference>
<dbReference type="InterPro" id="IPR052520">
    <property type="entry name" value="ATL_DNA_repair"/>
</dbReference>
<gene>
    <name evidence="3" type="ORF">IAD02_03205</name>
</gene>
<dbReference type="InterPro" id="IPR014048">
    <property type="entry name" value="MethylDNA_cys_MeTrfase_DNA-bd"/>
</dbReference>
<protein>
    <submittedName>
        <fullName evidence="3">MGMT family protein</fullName>
    </submittedName>
</protein>
<organism evidence="3 4">
    <name type="scientific">Candidatus Enterousia intestinigallinarum</name>
    <dbReference type="NCBI Taxonomy" id="2840790"/>
    <lineage>
        <taxon>Bacteria</taxon>
        <taxon>Pseudomonadati</taxon>
        <taxon>Pseudomonadota</taxon>
        <taxon>Alphaproteobacteria</taxon>
        <taxon>Candidatus Enterousia</taxon>
    </lineage>
</organism>
<dbReference type="CDD" id="cd06445">
    <property type="entry name" value="ATase"/>
    <property type="match status" value="1"/>
</dbReference>
<dbReference type="PANTHER" id="PTHR42942:SF1">
    <property type="entry name" value="ALKYLTRANSFERASE-LIKE PROTEIN 1"/>
    <property type="match status" value="1"/>
</dbReference>
<proteinExistence type="predicted"/>
<evidence type="ECO:0000259" key="2">
    <source>
        <dbReference type="Pfam" id="PF01035"/>
    </source>
</evidence>
<accession>A0A9D1FFT1</accession>
<evidence type="ECO:0000256" key="1">
    <source>
        <dbReference type="ARBA" id="ARBA00022763"/>
    </source>
</evidence>
<dbReference type="InterPro" id="IPR036388">
    <property type="entry name" value="WH-like_DNA-bd_sf"/>
</dbReference>
<dbReference type="AlphaFoldDB" id="A0A9D1FFT1"/>
<comment type="caution">
    <text evidence="3">The sequence shown here is derived from an EMBL/GenBank/DDBJ whole genome shotgun (WGS) entry which is preliminary data.</text>
</comment>
<sequence length="114" mass="13296">MKTFNEQVYDIVARIPAGRVATFGQIARMIGRPRMARFVGYASNNKNSWHLPWHRVVFKDGSLCGPGFFEQQYKALKAEGVKFTRDKRVKMDEFQWDPERDGVPLDIRDFPLVF</sequence>
<dbReference type="SUPFAM" id="SSF46767">
    <property type="entry name" value="Methylated DNA-protein cysteine methyltransferase, C-terminal domain"/>
    <property type="match status" value="1"/>
</dbReference>
<dbReference type="Proteomes" id="UP000886742">
    <property type="component" value="Unassembled WGS sequence"/>
</dbReference>
<evidence type="ECO:0000313" key="3">
    <source>
        <dbReference type="EMBL" id="HIS70969.1"/>
    </source>
</evidence>
<dbReference type="PANTHER" id="PTHR42942">
    <property type="entry name" value="6-O-METHYLGUANINE DNA METHYLTRANSFERASE"/>
    <property type="match status" value="1"/>
</dbReference>
<dbReference type="Pfam" id="PF01035">
    <property type="entry name" value="DNA_binding_1"/>
    <property type="match status" value="1"/>
</dbReference>
<evidence type="ECO:0000313" key="4">
    <source>
        <dbReference type="Proteomes" id="UP000886742"/>
    </source>
</evidence>
<dbReference type="GO" id="GO:0006281">
    <property type="term" value="P:DNA repair"/>
    <property type="evidence" value="ECO:0007669"/>
    <property type="project" value="InterPro"/>
</dbReference>
<feature type="domain" description="Methylated-DNA-[protein]-cysteine S-methyltransferase DNA binding" evidence="2">
    <location>
        <begin position="4"/>
        <end position="81"/>
    </location>
</feature>
<keyword evidence="1" id="KW-0227">DNA damage</keyword>